<dbReference type="Proteomes" id="UP000630887">
    <property type="component" value="Unassembled WGS sequence"/>
</dbReference>
<evidence type="ECO:0000313" key="1">
    <source>
        <dbReference type="EMBL" id="GIG11631.1"/>
    </source>
</evidence>
<gene>
    <name evidence="1" type="ORF">Cco03nite_83310</name>
</gene>
<sequence length="185" mass="19630">MHTQSIATFAVATRPTRLNFAGVCIYCGTRECESARCVTAHDRSVWQVCPDCQGEGFRLGSEDDPCYCAFGLIEIALPVPFVLDAIAPAAPLSPVAPVSGAPISVPPVFLSVPLPRCLGCGHRTASLHEDCVPDINPGSWVPCGCCQGMRIDADGFECQQCCGAGFIPMTGRDTLAERAGEEVPW</sequence>
<evidence type="ECO:0000313" key="2">
    <source>
        <dbReference type="Proteomes" id="UP000630887"/>
    </source>
</evidence>
<organism evidence="1 2">
    <name type="scientific">Catellatospora coxensis</name>
    <dbReference type="NCBI Taxonomy" id="310354"/>
    <lineage>
        <taxon>Bacteria</taxon>
        <taxon>Bacillati</taxon>
        <taxon>Actinomycetota</taxon>
        <taxon>Actinomycetes</taxon>
        <taxon>Micromonosporales</taxon>
        <taxon>Micromonosporaceae</taxon>
        <taxon>Catellatospora</taxon>
    </lineage>
</organism>
<accession>A0A8J3LAS7</accession>
<dbReference type="AlphaFoldDB" id="A0A8J3LAS7"/>
<dbReference type="EMBL" id="BONI01000165">
    <property type="protein sequence ID" value="GIG11631.1"/>
    <property type="molecule type" value="Genomic_DNA"/>
</dbReference>
<reference evidence="1 2" key="1">
    <citation type="submission" date="2021-01" db="EMBL/GenBank/DDBJ databases">
        <title>Whole genome shotgun sequence of Catellatospora coxensis NBRC 107359.</title>
        <authorList>
            <person name="Komaki H."/>
            <person name="Tamura T."/>
        </authorList>
    </citation>
    <scope>NUCLEOTIDE SEQUENCE [LARGE SCALE GENOMIC DNA]</scope>
    <source>
        <strain evidence="1 2">NBRC 107359</strain>
    </source>
</reference>
<proteinExistence type="predicted"/>
<protein>
    <submittedName>
        <fullName evidence="1">Uncharacterized protein</fullName>
    </submittedName>
</protein>
<comment type="caution">
    <text evidence="1">The sequence shown here is derived from an EMBL/GenBank/DDBJ whole genome shotgun (WGS) entry which is preliminary data.</text>
</comment>
<dbReference type="RefSeq" id="WP_344351001.1">
    <property type="nucleotide sequence ID" value="NZ_BAAALC010000112.1"/>
</dbReference>
<keyword evidence="2" id="KW-1185">Reference proteome</keyword>
<name>A0A8J3LAS7_9ACTN</name>